<dbReference type="NCBIfam" id="NF038232">
    <property type="entry name" value="STM3845_fam"/>
    <property type="match status" value="1"/>
</dbReference>
<dbReference type="AlphaFoldDB" id="A0A3E4U7U8"/>
<gene>
    <name evidence="1" type="ORF">DXC39_14925</name>
</gene>
<protein>
    <submittedName>
        <fullName evidence="1">Uncharacterized protein</fullName>
    </submittedName>
</protein>
<comment type="caution">
    <text evidence="1">The sequence shown here is derived from an EMBL/GenBank/DDBJ whole genome shotgun (WGS) entry which is preliminary data.</text>
</comment>
<evidence type="ECO:0000313" key="2">
    <source>
        <dbReference type="Proteomes" id="UP000261257"/>
    </source>
</evidence>
<dbReference type="Proteomes" id="UP000261257">
    <property type="component" value="Unassembled WGS sequence"/>
</dbReference>
<organism evidence="1 2">
    <name type="scientific">Hungatella hathewayi</name>
    <dbReference type="NCBI Taxonomy" id="154046"/>
    <lineage>
        <taxon>Bacteria</taxon>
        <taxon>Bacillati</taxon>
        <taxon>Bacillota</taxon>
        <taxon>Clostridia</taxon>
        <taxon>Lachnospirales</taxon>
        <taxon>Lachnospiraceae</taxon>
        <taxon>Hungatella</taxon>
    </lineage>
</organism>
<dbReference type="InterPro" id="IPR049725">
    <property type="entry name" value="STM3845-like"/>
</dbReference>
<dbReference type="RefSeq" id="WP_117622749.1">
    <property type="nucleotide sequence ID" value="NZ_QRQF01000014.1"/>
</dbReference>
<dbReference type="EMBL" id="QSSQ01000013">
    <property type="protein sequence ID" value="RGM03613.1"/>
    <property type="molecule type" value="Genomic_DNA"/>
</dbReference>
<proteinExistence type="predicted"/>
<reference evidence="1 2" key="1">
    <citation type="submission" date="2018-08" db="EMBL/GenBank/DDBJ databases">
        <title>A genome reference for cultivated species of the human gut microbiota.</title>
        <authorList>
            <person name="Zou Y."/>
            <person name="Xue W."/>
            <person name="Luo G."/>
        </authorList>
    </citation>
    <scope>NUCLEOTIDE SEQUENCE [LARGE SCALE GENOMIC DNA]</scope>
    <source>
        <strain evidence="1 2">TF05-11AC</strain>
    </source>
</reference>
<accession>A0A3E4U7U8</accession>
<sequence length="322" mass="37786">MKLMKDKGVLELIEELKKKLRLRSIEDETIPRFVFVCGEQILDENGNLIDEAILEVQNNIRYLIMKKFIKYKQCEEYEKVSHPAQCIISEYLYTDDKEIDILTFEEVLAEISECIIIIVESPGTYCELGAFALNDVFADKTIVVNEDNPQYKKSFITKGPIKKIENKHEENIILHNGKGTLKNSLELDDMILKISSKRVKYIPNLNAQELSLKNLIYELLNLTELFEPVTAYELETLYKEIRGITNYTISKKEKHKIVSFKRVILLMEEMKIIIRNNGFLHINKDITCYNAMFTINRKYLNTFRIRYLCRVYKCEPERIGSL</sequence>
<evidence type="ECO:0000313" key="1">
    <source>
        <dbReference type="EMBL" id="RGM03613.1"/>
    </source>
</evidence>
<name>A0A3E4U7U8_9FIRM</name>